<dbReference type="PROSITE" id="PS50960">
    <property type="entry name" value="HTH_PSQ"/>
    <property type="match status" value="1"/>
</dbReference>
<evidence type="ECO:0000256" key="3">
    <source>
        <dbReference type="PROSITE-ProRule" id="PRU00320"/>
    </source>
</evidence>
<dbReference type="EMBL" id="CAKASE010000043">
    <property type="protein sequence ID" value="CAG9558587.1"/>
    <property type="molecule type" value="Genomic_DNA"/>
</dbReference>
<keyword evidence="3" id="KW-0238">DNA-binding</keyword>
<comment type="caution">
    <text evidence="7">The sequence shown here is derived from an EMBL/GenBank/DDBJ whole genome shotgun (WGS) entry which is preliminary data.</text>
</comment>
<accession>A0A8J2Q7Z9</accession>
<dbReference type="GO" id="GO:0003677">
    <property type="term" value="F:DNA binding"/>
    <property type="evidence" value="ECO:0007669"/>
    <property type="project" value="UniProtKB-UniRule"/>
</dbReference>
<reference evidence="7" key="1">
    <citation type="submission" date="2021-09" db="EMBL/GenBank/DDBJ databases">
        <authorList>
            <person name="Martin H S."/>
        </authorList>
    </citation>
    <scope>NUCLEOTIDE SEQUENCE</scope>
</reference>
<dbReference type="SUPFAM" id="SSF46689">
    <property type="entry name" value="Homeodomain-like"/>
    <property type="match status" value="1"/>
</dbReference>
<dbReference type="InterPro" id="IPR009057">
    <property type="entry name" value="Homeodomain-like_sf"/>
</dbReference>
<sequence length="532" mass="59454">MATFVGVGSFYFGRHCWRLWRGLRIIKYNHRNLDKLTLLFKAANITNHFLQIDAKMSQQYSLRWNNHQPNFISMFGNLLATKDLVDVTLAAEGQHLVAHKVVLSACSTYFHSLFVDNPTHHPIVILKDITFNDLRTMVDFMYYGEVNVTEQQLAQVLETAKILKIKGLTEMPDSTSLTRSQGIPTDFPTTETSSDTQRPSVSPSSPIRKKRQRKSSSGSLANPEELMQNVDMMRDAVTLSSLNIQKKREMDERIETAQQTEDASAINIDQLAIDTNAVGMSQGAQWNMMEHPYPRYTNAGIGGGGLQPEQAMYVNNVIHQHGDDMSHYGHSLGSTGPVPGPSVLQGMNDQVGQAHSSGMPVKRRRTTNPQAEENFQKALEAVRVGGIGFCKAARMFGVNNRTLWLEYKKKGYPNNRPSIKNRIKREHITPPPEIKEDPPQLEQQMALLCQPPPVPVSFIDPRPMDFPQINSSSLSIINNGGGGQQPPPPSVTGEHASSLSLRPAPHHAHLHAQHPPAPRPHMHYDVYMHVPL</sequence>
<evidence type="ECO:0000259" key="5">
    <source>
        <dbReference type="PROSITE" id="PS50097"/>
    </source>
</evidence>
<dbReference type="Gene3D" id="3.30.710.10">
    <property type="entry name" value="Potassium Channel Kv1.1, Chain A"/>
    <property type="match status" value="1"/>
</dbReference>
<organism evidence="7 8">
    <name type="scientific">Danaus chrysippus</name>
    <name type="common">African queen</name>
    <dbReference type="NCBI Taxonomy" id="151541"/>
    <lineage>
        <taxon>Eukaryota</taxon>
        <taxon>Metazoa</taxon>
        <taxon>Ecdysozoa</taxon>
        <taxon>Arthropoda</taxon>
        <taxon>Hexapoda</taxon>
        <taxon>Insecta</taxon>
        <taxon>Pterygota</taxon>
        <taxon>Neoptera</taxon>
        <taxon>Endopterygota</taxon>
        <taxon>Lepidoptera</taxon>
        <taxon>Glossata</taxon>
        <taxon>Ditrysia</taxon>
        <taxon>Papilionoidea</taxon>
        <taxon>Nymphalidae</taxon>
        <taxon>Danainae</taxon>
        <taxon>Danaini</taxon>
        <taxon>Danaina</taxon>
        <taxon>Danaus</taxon>
        <taxon>Anosia</taxon>
    </lineage>
</organism>
<dbReference type="Gene3D" id="1.10.10.60">
    <property type="entry name" value="Homeodomain-like"/>
    <property type="match status" value="1"/>
</dbReference>
<feature type="region of interest" description="Disordered" evidence="4">
    <location>
        <begin position="173"/>
        <end position="229"/>
    </location>
</feature>
<dbReference type="GO" id="GO:0006357">
    <property type="term" value="P:regulation of transcription by RNA polymerase II"/>
    <property type="evidence" value="ECO:0007669"/>
    <property type="project" value="TreeGrafter"/>
</dbReference>
<dbReference type="Pfam" id="PF05225">
    <property type="entry name" value="HTH_psq"/>
    <property type="match status" value="1"/>
</dbReference>
<evidence type="ECO:0000313" key="8">
    <source>
        <dbReference type="Proteomes" id="UP000789524"/>
    </source>
</evidence>
<comment type="subcellular location">
    <subcellularLocation>
        <location evidence="1 3">Nucleus</location>
    </subcellularLocation>
</comment>
<evidence type="ECO:0000256" key="4">
    <source>
        <dbReference type="SAM" id="MobiDB-lite"/>
    </source>
</evidence>
<evidence type="ECO:0000256" key="1">
    <source>
        <dbReference type="ARBA" id="ARBA00004123"/>
    </source>
</evidence>
<keyword evidence="2 3" id="KW-0539">Nucleus</keyword>
<dbReference type="SMART" id="SM00225">
    <property type="entry name" value="BTB"/>
    <property type="match status" value="1"/>
</dbReference>
<protein>
    <submittedName>
        <fullName evidence="7">(African queen) hypothetical protein</fullName>
    </submittedName>
</protein>
<evidence type="ECO:0000313" key="7">
    <source>
        <dbReference type="EMBL" id="CAG9558587.1"/>
    </source>
</evidence>
<feature type="domain" description="HTH psq-type" evidence="6">
    <location>
        <begin position="361"/>
        <end position="413"/>
    </location>
</feature>
<dbReference type="Proteomes" id="UP000789524">
    <property type="component" value="Unassembled WGS sequence"/>
</dbReference>
<dbReference type="InterPro" id="IPR007889">
    <property type="entry name" value="HTH_Psq"/>
</dbReference>
<proteinExistence type="predicted"/>
<dbReference type="InterPro" id="IPR000210">
    <property type="entry name" value="BTB/POZ_dom"/>
</dbReference>
<dbReference type="OrthoDB" id="1925334at2759"/>
<dbReference type="PANTHER" id="PTHR23110:SF81">
    <property type="entry name" value="BTB-PROTEIN-VII, ISOFORM F-RELATED"/>
    <property type="match status" value="1"/>
</dbReference>
<keyword evidence="8" id="KW-1185">Reference proteome</keyword>
<dbReference type="PANTHER" id="PTHR23110">
    <property type="entry name" value="BTB DOMAIN TRANSCRIPTION FACTOR"/>
    <property type="match status" value="1"/>
</dbReference>
<dbReference type="AlphaFoldDB" id="A0A8J2Q7Z9"/>
<feature type="domain" description="BTB" evidence="5">
    <location>
        <begin position="85"/>
        <end position="150"/>
    </location>
</feature>
<dbReference type="InterPro" id="IPR051095">
    <property type="entry name" value="Dros_DevTransReg"/>
</dbReference>
<dbReference type="GO" id="GO:0005634">
    <property type="term" value="C:nucleus"/>
    <property type="evidence" value="ECO:0007669"/>
    <property type="project" value="UniProtKB-SubCell"/>
</dbReference>
<dbReference type="CDD" id="cd18315">
    <property type="entry name" value="BTB_POZ_BAB-like"/>
    <property type="match status" value="1"/>
</dbReference>
<name>A0A8J2Q7Z9_9NEOP</name>
<dbReference type="Pfam" id="PF00651">
    <property type="entry name" value="BTB"/>
    <property type="match status" value="1"/>
</dbReference>
<dbReference type="PROSITE" id="PS50097">
    <property type="entry name" value="BTB"/>
    <property type="match status" value="1"/>
</dbReference>
<dbReference type="InterPro" id="IPR011333">
    <property type="entry name" value="SKP1/BTB/POZ_sf"/>
</dbReference>
<gene>
    <name evidence="7" type="ORF">DCHRY22_LOCUS647</name>
</gene>
<evidence type="ECO:0000259" key="6">
    <source>
        <dbReference type="PROSITE" id="PS50960"/>
    </source>
</evidence>
<feature type="compositionally biased region" description="Polar residues" evidence="4">
    <location>
        <begin position="173"/>
        <end position="201"/>
    </location>
</feature>
<dbReference type="SUPFAM" id="SSF54695">
    <property type="entry name" value="POZ domain"/>
    <property type="match status" value="1"/>
</dbReference>
<feature type="region of interest" description="Disordered" evidence="4">
    <location>
        <begin position="472"/>
        <end position="500"/>
    </location>
</feature>
<evidence type="ECO:0000256" key="2">
    <source>
        <dbReference type="ARBA" id="ARBA00023242"/>
    </source>
</evidence>
<feature type="DNA-binding region" description="H-T-H motif" evidence="3">
    <location>
        <begin position="389"/>
        <end position="409"/>
    </location>
</feature>